<dbReference type="InterPro" id="IPR015943">
    <property type="entry name" value="WD40/YVTN_repeat-like_dom_sf"/>
</dbReference>
<dbReference type="CDD" id="cd22160">
    <property type="entry name" value="F-box_AtFBL13-like"/>
    <property type="match status" value="1"/>
</dbReference>
<feature type="compositionally biased region" description="Basic and acidic residues" evidence="2">
    <location>
        <begin position="800"/>
        <end position="810"/>
    </location>
</feature>
<dbReference type="PROSITE" id="PS50181">
    <property type="entry name" value="FBOX"/>
    <property type="match status" value="1"/>
</dbReference>
<proteinExistence type="predicted"/>
<feature type="region of interest" description="Disordered" evidence="2">
    <location>
        <begin position="643"/>
        <end position="711"/>
    </location>
</feature>
<comment type="caution">
    <text evidence="4">The sequence shown here is derived from an EMBL/GenBank/DDBJ whole genome shotgun (WGS) entry which is preliminary data.</text>
</comment>
<dbReference type="EMBL" id="JAZDWU010000002">
    <property type="protein sequence ID" value="KAL0010729.1"/>
    <property type="molecule type" value="Genomic_DNA"/>
</dbReference>
<evidence type="ECO:0000256" key="1">
    <source>
        <dbReference type="PROSITE-ProRule" id="PRU00221"/>
    </source>
</evidence>
<dbReference type="InterPro" id="IPR036047">
    <property type="entry name" value="F-box-like_dom_sf"/>
</dbReference>
<keyword evidence="1" id="KW-0853">WD repeat</keyword>
<feature type="repeat" description="WD" evidence="1">
    <location>
        <begin position="193"/>
        <end position="236"/>
    </location>
</feature>
<dbReference type="Pfam" id="PF00646">
    <property type="entry name" value="F-box"/>
    <property type="match status" value="1"/>
</dbReference>
<name>A0AAW2DKS2_9ROSI</name>
<feature type="domain" description="F-box" evidence="3">
    <location>
        <begin position="29"/>
        <end position="65"/>
    </location>
</feature>
<feature type="compositionally biased region" description="Polar residues" evidence="2">
    <location>
        <begin position="653"/>
        <end position="669"/>
    </location>
</feature>
<dbReference type="InterPro" id="IPR027728">
    <property type="entry name" value="Topless_fam"/>
</dbReference>
<dbReference type="SMART" id="SM00256">
    <property type="entry name" value="FBOX"/>
    <property type="match status" value="1"/>
</dbReference>
<dbReference type="PANTHER" id="PTHR44083">
    <property type="entry name" value="TOPLESS-RELATED PROTEIN 1-RELATED"/>
    <property type="match status" value="1"/>
</dbReference>
<feature type="compositionally biased region" description="Basic and acidic residues" evidence="2">
    <location>
        <begin position="1"/>
        <end position="13"/>
    </location>
</feature>
<accession>A0AAW2DKS2</accession>
<evidence type="ECO:0000256" key="2">
    <source>
        <dbReference type="SAM" id="MobiDB-lite"/>
    </source>
</evidence>
<sequence>MERGEKQRIERAERVKRRERQRNYSDKDDDFFDSLPDSLLIHILSYLPTRDSIITSTLSRRWRHLWTLIPFDFSKSNDLPTAVVVNLNQGSSVNSMDFHPSQQTLLLAGTNIGDITIWEVGRRERLASRNFNVWDVEACSMALQALLASDYTASVSRVMWSPDGALFGVAYSKHIVQIYSYHGGNDLRNHLEIDAHVGKVSDLGFSHPNRQLCIITCGDDKIIKVWDAVTGDKLYTFEGHEAPVYSVCPHHKENIQFVFSADINGRIKAWLYDNVGSRVDYDAPGQSCTTMAYSADGTRLFSCGTSEEGESYLAEWNEREGAIKHVYNGLWKRSVGVVQFDTMKNRFLATGDEFQIKFWDMDDVNILTTTAAEGGLLASPCIRFNKEGILLAVSTRENGIKILANADGLQLLRSIENCAVDNSRVLIPGGAFKAMLHQFGHIKSSFASDWADTLFFTTENEVVNSLQNLCLTKEEETEISITAHSRAYLLEECSLSLFGKSLSDRQQNQRALKSTLRAAWKMGSELRIIEVGNNTFQFKFSSHYQMEWVENSGPWNFDNNLLLLCRWKKGLTSENIVFTHSPFWVQLWGLPFELMSEVVGRDIGNSLGCFIEIDKQANQSEQAKFMHIRVDLPIDMPLRRGGNVVGVEGGSSRPRSFSNGSHNVGGDNQSGEKGKIFENELQSTPASNGGESTSNSSVQNSKNSKVSSKSDQIWGCDVLGTSACQATESRLELDNLEADTRVLKQKKDPHDGGSVPTPMEVSGTRELVSEVLSKMGQNVQEFEDPPEVTSPRSQSKHMKLRENNRQIRAL</sequence>
<dbReference type="Pfam" id="PF14111">
    <property type="entry name" value="DUF4283"/>
    <property type="match status" value="1"/>
</dbReference>
<dbReference type="AlphaFoldDB" id="A0AAW2DKS2"/>
<dbReference type="Gene3D" id="1.20.1280.50">
    <property type="match status" value="1"/>
</dbReference>
<dbReference type="InterPro" id="IPR001810">
    <property type="entry name" value="F-box_dom"/>
</dbReference>
<evidence type="ECO:0000259" key="3">
    <source>
        <dbReference type="PROSITE" id="PS50181"/>
    </source>
</evidence>
<feature type="region of interest" description="Disordered" evidence="2">
    <location>
        <begin position="777"/>
        <end position="810"/>
    </location>
</feature>
<dbReference type="SMART" id="SM00320">
    <property type="entry name" value="WD40"/>
    <property type="match status" value="6"/>
</dbReference>
<keyword evidence="5" id="KW-1185">Reference proteome</keyword>
<protein>
    <recommendedName>
        <fullName evidence="3">F-box domain-containing protein</fullName>
    </recommendedName>
</protein>
<dbReference type="GO" id="GO:0006355">
    <property type="term" value="P:regulation of DNA-templated transcription"/>
    <property type="evidence" value="ECO:0007669"/>
    <property type="project" value="InterPro"/>
</dbReference>
<feature type="region of interest" description="Disordered" evidence="2">
    <location>
        <begin position="1"/>
        <end position="21"/>
    </location>
</feature>
<evidence type="ECO:0000313" key="4">
    <source>
        <dbReference type="EMBL" id="KAL0010729.1"/>
    </source>
</evidence>
<dbReference type="PANTHER" id="PTHR44083:SF48">
    <property type="entry name" value="TOPLESS-RELATED PROTEIN 4"/>
    <property type="match status" value="1"/>
</dbReference>
<reference evidence="4 5" key="1">
    <citation type="submission" date="2024-01" db="EMBL/GenBank/DDBJ databases">
        <title>A telomere-to-telomere, gap-free genome of sweet tea (Lithocarpus litseifolius).</title>
        <authorList>
            <person name="Zhou J."/>
        </authorList>
    </citation>
    <scope>NUCLEOTIDE SEQUENCE [LARGE SCALE GENOMIC DNA]</scope>
    <source>
        <strain evidence="4">Zhou-2022a</strain>
        <tissue evidence="4">Leaf</tissue>
    </source>
</reference>
<evidence type="ECO:0000313" key="5">
    <source>
        <dbReference type="Proteomes" id="UP001459277"/>
    </source>
</evidence>
<dbReference type="PROSITE" id="PS50082">
    <property type="entry name" value="WD_REPEATS_2"/>
    <property type="match status" value="1"/>
</dbReference>
<dbReference type="Proteomes" id="UP001459277">
    <property type="component" value="Unassembled WGS sequence"/>
</dbReference>
<dbReference type="InterPro" id="IPR025558">
    <property type="entry name" value="DUF4283"/>
</dbReference>
<organism evidence="4 5">
    <name type="scientific">Lithocarpus litseifolius</name>
    <dbReference type="NCBI Taxonomy" id="425828"/>
    <lineage>
        <taxon>Eukaryota</taxon>
        <taxon>Viridiplantae</taxon>
        <taxon>Streptophyta</taxon>
        <taxon>Embryophyta</taxon>
        <taxon>Tracheophyta</taxon>
        <taxon>Spermatophyta</taxon>
        <taxon>Magnoliopsida</taxon>
        <taxon>eudicotyledons</taxon>
        <taxon>Gunneridae</taxon>
        <taxon>Pentapetalae</taxon>
        <taxon>rosids</taxon>
        <taxon>fabids</taxon>
        <taxon>Fagales</taxon>
        <taxon>Fagaceae</taxon>
        <taxon>Lithocarpus</taxon>
    </lineage>
</organism>
<dbReference type="Gene3D" id="2.130.10.10">
    <property type="entry name" value="YVTN repeat-like/Quinoprotein amine dehydrogenase"/>
    <property type="match status" value="2"/>
</dbReference>
<feature type="compositionally biased region" description="Polar residues" evidence="2">
    <location>
        <begin position="680"/>
        <end position="691"/>
    </location>
</feature>
<gene>
    <name evidence="4" type="ORF">SO802_005837</name>
</gene>
<dbReference type="InterPro" id="IPR053781">
    <property type="entry name" value="F-box_AtFBL13-like"/>
</dbReference>
<dbReference type="SUPFAM" id="SSF81383">
    <property type="entry name" value="F-box domain"/>
    <property type="match status" value="1"/>
</dbReference>
<dbReference type="InterPro" id="IPR001680">
    <property type="entry name" value="WD40_rpt"/>
</dbReference>
<dbReference type="Pfam" id="PF00400">
    <property type="entry name" value="WD40"/>
    <property type="match status" value="2"/>
</dbReference>
<feature type="compositionally biased region" description="Low complexity" evidence="2">
    <location>
        <begin position="692"/>
        <end position="710"/>
    </location>
</feature>
<dbReference type="InterPro" id="IPR036322">
    <property type="entry name" value="WD40_repeat_dom_sf"/>
</dbReference>
<dbReference type="SUPFAM" id="SSF50978">
    <property type="entry name" value="WD40 repeat-like"/>
    <property type="match status" value="1"/>
</dbReference>